<dbReference type="Pfam" id="PF21906">
    <property type="entry name" value="WHD_NrtR"/>
    <property type="match status" value="1"/>
</dbReference>
<dbReference type="Proteomes" id="UP000070260">
    <property type="component" value="Plasmid pJFP838A"/>
</dbReference>
<dbReference type="PANTHER" id="PTHR43736:SF4">
    <property type="entry name" value="SLR1690 PROTEIN"/>
    <property type="match status" value="1"/>
</dbReference>
<dbReference type="InterPro" id="IPR054105">
    <property type="entry name" value="WHD_NrtR"/>
</dbReference>
<dbReference type="PRINTS" id="PR00502">
    <property type="entry name" value="NUDIXFAMILY"/>
</dbReference>
<protein>
    <submittedName>
        <fullName evidence="3">Putative ADP-ribose pyrophosphatase</fullName>
    </submittedName>
</protein>
<dbReference type="Pfam" id="PF00293">
    <property type="entry name" value="NUDIX"/>
    <property type="match status" value="1"/>
</dbReference>
<dbReference type="InterPro" id="IPR020476">
    <property type="entry name" value="Nudix_hydrolase"/>
</dbReference>
<dbReference type="RefSeq" id="WP_131443181.1">
    <property type="nucleotide sequence ID" value="NZ_CATNZX010000001.1"/>
</dbReference>
<proteinExistence type="predicted"/>
<dbReference type="InterPro" id="IPR015797">
    <property type="entry name" value="NUDIX_hydrolase-like_dom_sf"/>
</dbReference>
<dbReference type="Gene3D" id="1.10.10.10">
    <property type="entry name" value="Winged helix-like DNA-binding domain superfamily/Winged helix DNA-binding domain"/>
    <property type="match status" value="1"/>
</dbReference>
<dbReference type="InterPro" id="IPR036388">
    <property type="entry name" value="WH-like_DNA-bd_sf"/>
</dbReference>
<keyword evidence="3" id="KW-0614">Plasmid</keyword>
<feature type="domain" description="Nudix hydrolase" evidence="2">
    <location>
        <begin position="27"/>
        <end position="167"/>
    </location>
</feature>
<organism evidence="3 4">
    <name type="scientific">Clostridium perfringens</name>
    <dbReference type="NCBI Taxonomy" id="1502"/>
    <lineage>
        <taxon>Bacteria</taxon>
        <taxon>Bacillati</taxon>
        <taxon>Bacillota</taxon>
        <taxon>Clostridia</taxon>
        <taxon>Eubacteriales</taxon>
        <taxon>Clostridiaceae</taxon>
        <taxon>Clostridium</taxon>
    </lineage>
</organism>
<dbReference type="AlphaFoldDB" id="A0A140GRB2"/>
<dbReference type="Gene3D" id="3.90.79.10">
    <property type="entry name" value="Nucleoside Triphosphate Pyrophosphohydrolase"/>
    <property type="match status" value="1"/>
</dbReference>
<dbReference type="InterPro" id="IPR011213">
    <property type="entry name" value="NMN_biosyn"/>
</dbReference>
<dbReference type="SUPFAM" id="SSF55811">
    <property type="entry name" value="Nudix"/>
    <property type="match status" value="1"/>
</dbReference>
<geneLocation type="plasmid" evidence="3 4">
    <name>pJFP838A</name>
</geneLocation>
<evidence type="ECO:0000256" key="1">
    <source>
        <dbReference type="ARBA" id="ARBA00022801"/>
    </source>
</evidence>
<dbReference type="PROSITE" id="PS51462">
    <property type="entry name" value="NUDIX"/>
    <property type="match status" value="1"/>
</dbReference>
<dbReference type="PATRIC" id="fig|1502.177.peg.3362"/>
<dbReference type="PANTHER" id="PTHR43736">
    <property type="entry name" value="ADP-RIBOSE PYROPHOSPHATASE"/>
    <property type="match status" value="1"/>
</dbReference>
<dbReference type="InterPro" id="IPR036390">
    <property type="entry name" value="WH_DNA-bd_sf"/>
</dbReference>
<gene>
    <name evidence="3" type="ORF">JFP838_pA0155</name>
</gene>
<name>A0A140GRB2_CLOPF</name>
<evidence type="ECO:0000313" key="3">
    <source>
        <dbReference type="EMBL" id="AMN31071.1"/>
    </source>
</evidence>
<dbReference type="EMBL" id="CP013615">
    <property type="protein sequence ID" value="AMN31071.1"/>
    <property type="molecule type" value="Genomic_DNA"/>
</dbReference>
<evidence type="ECO:0000313" key="4">
    <source>
        <dbReference type="Proteomes" id="UP000070260"/>
    </source>
</evidence>
<dbReference type="PIRSF" id="PIRSF019423">
    <property type="entry name" value="NMN_biosyn"/>
    <property type="match status" value="1"/>
</dbReference>
<dbReference type="InterPro" id="IPR000086">
    <property type="entry name" value="NUDIX_hydrolase_dom"/>
</dbReference>
<accession>A0A140GRB2</accession>
<sequence>MNRNFLDDNGLSQEEFLKNYNPGDYERPSCTVDMLLFTVSDKYEKLNSDKVLKILLIKRKAHPYANQWAIPGGFVDMNENIEESVYRELEEETNIKDNVYFEQLYTWGAVDRDPRTRVISTSFMALADSNNLSPKAGDDAKEVQWFCIDRIVCEKSNDKEVYIIKLKGEDDGTEIGYKVTKTYYFNGRIRTPKYDAVDLELSNSLAFDHYKLINKALDVLRDKIKYTPIVFNIVPEFFTISELQKTCEAIIGEKYIPNNFRRDMKKFLLKTDKKKDTLRRKATLYKFNPYY</sequence>
<dbReference type="CDD" id="cd18873">
    <property type="entry name" value="NUDIX_NadM_like"/>
    <property type="match status" value="1"/>
</dbReference>
<dbReference type="GO" id="GO:0016787">
    <property type="term" value="F:hydrolase activity"/>
    <property type="evidence" value="ECO:0007669"/>
    <property type="project" value="UniProtKB-KW"/>
</dbReference>
<reference evidence="3 4" key="1">
    <citation type="journal article" date="2016" name="PLoS ONE">
        <title>Plasmid Characterization and Chromosome Analysis of Two netF+ Clostridium perfringens Isolates Associated with Foal and Canine Necrotizing Enteritis.</title>
        <authorList>
            <person name="Mehdizadeh Gohari I."/>
            <person name="Kropinski A.M."/>
            <person name="Weese S.J."/>
            <person name="Parreira V.R."/>
            <person name="Whitehead A.E."/>
            <person name="Boerlin P."/>
            <person name="Prescott J.F."/>
        </authorList>
    </citation>
    <scope>NUCLEOTIDE SEQUENCE [LARGE SCALE GENOMIC DNA]</scope>
    <source>
        <strain evidence="3 4">JP838</strain>
        <plasmid evidence="4">Plasmid pJFP838A</plasmid>
    </source>
</reference>
<evidence type="ECO:0000259" key="2">
    <source>
        <dbReference type="PROSITE" id="PS51462"/>
    </source>
</evidence>
<dbReference type="SUPFAM" id="SSF46785">
    <property type="entry name" value="Winged helix' DNA-binding domain"/>
    <property type="match status" value="1"/>
</dbReference>
<keyword evidence="1" id="KW-0378">Hydrolase</keyword>